<dbReference type="InterPro" id="IPR047650">
    <property type="entry name" value="Transpos_IS110"/>
</dbReference>
<sequence>MVVAPALQYYRRYRSNFKKGVGSFMDLVYSHVCGLDVHKKNVVACIITPEGKEIRTFSTMTDDLIALKEFIKAKGCSVVAMESTGSYWKPIYNLLELENIKILLVNAKHIKNVPGRKTDVKDAEWIASLLQHGLLQGSFVPDREQRELRELVRYRKSLIEEKSRELNRIQKVLEGANIKLSSVVSDINGASSRSILEAIINGEENPETLAELSQGKLKNKLDELKRALKGLINHHQRMLLEIQLRHIDYLDEEITKLDEEIKNRMLPFEKDLALLDTIPGVGRRTAEQIIAEIGTNMEQFPSAAHLCSWAGLCPGHNESAGKQKSARTRKGNQKLRSSLIEAARAASRAKDTYLSSQYHRIAARRGANRAAVAVAHSILIIVYHILKRKQPYIELGPTYYEEKKRNMIIRQSLKKLESLGLKVTVESAVS</sequence>
<comment type="caution">
    <text evidence="4">The sequence shown here is derived from an EMBL/GenBank/DDBJ whole genome shotgun (WGS) entry which is preliminary data.</text>
</comment>
<evidence type="ECO:0000259" key="3">
    <source>
        <dbReference type="Pfam" id="PF02371"/>
    </source>
</evidence>
<dbReference type="NCBIfam" id="NF033542">
    <property type="entry name" value="transpos_IS110"/>
    <property type="match status" value="1"/>
</dbReference>
<protein>
    <submittedName>
        <fullName evidence="4">Transposase</fullName>
    </submittedName>
</protein>
<dbReference type="InterPro" id="IPR003346">
    <property type="entry name" value="Transposase_20"/>
</dbReference>
<dbReference type="InterPro" id="IPR002525">
    <property type="entry name" value="Transp_IS110-like_N"/>
</dbReference>
<dbReference type="Proteomes" id="UP001223886">
    <property type="component" value="Unassembled WGS sequence"/>
</dbReference>
<dbReference type="PANTHER" id="PTHR33055">
    <property type="entry name" value="TRANSPOSASE FOR INSERTION SEQUENCE ELEMENT IS1111A"/>
    <property type="match status" value="1"/>
</dbReference>
<evidence type="ECO:0000256" key="1">
    <source>
        <dbReference type="SAM" id="Coils"/>
    </source>
</evidence>
<dbReference type="PANTHER" id="PTHR33055:SF15">
    <property type="entry name" value="TRANSPOSASE-RELATED"/>
    <property type="match status" value="1"/>
</dbReference>
<feature type="domain" description="Transposase IS116/IS110/IS902 C-terminal" evidence="3">
    <location>
        <begin position="273"/>
        <end position="358"/>
    </location>
</feature>
<gene>
    <name evidence="4" type="ORF">J2S24_002118</name>
</gene>
<feature type="domain" description="Transposase IS110-like N-terminal" evidence="2">
    <location>
        <begin position="33"/>
        <end position="176"/>
    </location>
</feature>
<evidence type="ECO:0000313" key="5">
    <source>
        <dbReference type="Proteomes" id="UP001223886"/>
    </source>
</evidence>
<organism evidence="4 5">
    <name type="scientific">Thermoanaerobacter pentosaceus</name>
    <dbReference type="NCBI Taxonomy" id="694059"/>
    <lineage>
        <taxon>Bacteria</taxon>
        <taxon>Bacillati</taxon>
        <taxon>Bacillota</taxon>
        <taxon>Clostridia</taxon>
        <taxon>Thermoanaerobacterales</taxon>
        <taxon>Thermoanaerobacteraceae</taxon>
        <taxon>Thermoanaerobacter</taxon>
    </lineage>
</organism>
<reference evidence="4 5" key="1">
    <citation type="submission" date="2023-07" db="EMBL/GenBank/DDBJ databases">
        <title>Genomic Encyclopedia of Type Strains, Phase IV (KMG-IV): sequencing the most valuable type-strain genomes for metagenomic binning, comparative biology and taxonomic classification.</title>
        <authorList>
            <person name="Goeker M."/>
        </authorList>
    </citation>
    <scope>NUCLEOTIDE SEQUENCE [LARGE SCALE GENOMIC DNA]</scope>
    <source>
        <strain evidence="4 5">DSM 25963</strain>
    </source>
</reference>
<dbReference type="Pfam" id="PF01548">
    <property type="entry name" value="DEDD_Tnp_IS110"/>
    <property type="match status" value="1"/>
</dbReference>
<keyword evidence="1" id="KW-0175">Coiled coil</keyword>
<evidence type="ECO:0000259" key="2">
    <source>
        <dbReference type="Pfam" id="PF01548"/>
    </source>
</evidence>
<dbReference type="Pfam" id="PF02371">
    <property type="entry name" value="Transposase_20"/>
    <property type="match status" value="1"/>
</dbReference>
<feature type="coiled-coil region" evidence="1">
    <location>
        <begin position="214"/>
        <end position="241"/>
    </location>
</feature>
<dbReference type="EMBL" id="JAURUP010000027">
    <property type="protein sequence ID" value="MDP9751605.1"/>
    <property type="molecule type" value="Genomic_DNA"/>
</dbReference>
<name>A0ABT9M646_9THEO</name>
<proteinExistence type="predicted"/>
<keyword evidence="5" id="KW-1185">Reference proteome</keyword>
<accession>A0ABT9M646</accession>
<evidence type="ECO:0000313" key="4">
    <source>
        <dbReference type="EMBL" id="MDP9751605.1"/>
    </source>
</evidence>